<dbReference type="RefSeq" id="XP_024584438.1">
    <property type="nucleotide sequence ID" value="XM_024719106.1"/>
</dbReference>
<feature type="compositionally biased region" description="Polar residues" evidence="1">
    <location>
        <begin position="24"/>
        <end position="63"/>
    </location>
</feature>
<evidence type="ECO:0000313" key="3">
    <source>
        <dbReference type="Proteomes" id="UP000054928"/>
    </source>
</evidence>
<proteinExistence type="predicted"/>
<dbReference type="AlphaFoldDB" id="A0A0P1B1I8"/>
<evidence type="ECO:0000256" key="1">
    <source>
        <dbReference type="SAM" id="MobiDB-lite"/>
    </source>
</evidence>
<name>A0A0P1B1I8_PLAHL</name>
<keyword evidence="3" id="KW-1185">Reference proteome</keyword>
<feature type="region of interest" description="Disordered" evidence="1">
    <location>
        <begin position="1"/>
        <end position="84"/>
    </location>
</feature>
<dbReference type="EMBL" id="CCYD01002887">
    <property type="protein sequence ID" value="CEG48069.1"/>
    <property type="molecule type" value="Genomic_DNA"/>
</dbReference>
<reference evidence="3" key="1">
    <citation type="submission" date="2014-09" db="EMBL/GenBank/DDBJ databases">
        <authorList>
            <person name="Sharma Rahul"/>
            <person name="Thines Marco"/>
        </authorList>
    </citation>
    <scope>NUCLEOTIDE SEQUENCE [LARGE SCALE GENOMIC DNA]</scope>
</reference>
<dbReference type="GeneID" id="36400600"/>
<organism evidence="2 3">
    <name type="scientific">Plasmopara halstedii</name>
    <name type="common">Downy mildew of sunflower</name>
    <dbReference type="NCBI Taxonomy" id="4781"/>
    <lineage>
        <taxon>Eukaryota</taxon>
        <taxon>Sar</taxon>
        <taxon>Stramenopiles</taxon>
        <taxon>Oomycota</taxon>
        <taxon>Peronosporomycetes</taxon>
        <taxon>Peronosporales</taxon>
        <taxon>Peronosporaceae</taxon>
        <taxon>Plasmopara</taxon>
    </lineage>
</organism>
<accession>A0A0P1B1I8</accession>
<protein>
    <submittedName>
        <fullName evidence="2">Uncharacterized protein</fullName>
    </submittedName>
</protein>
<sequence>MKTIEKANSTEDGGVTQYPPEKSGLSQMGQNISGTPLDSVTSTSVPSPALDATNQGIPLNLPNNGDAPWVQDSSPAPSKDDAAQLTPTNIDASWIQNFTLAPSSTDNTQLAAEKLDIIGETVQDDPTQLIDNNVIQNSLRRLKSWRRRPCLNSNWCLK</sequence>
<dbReference type="Proteomes" id="UP000054928">
    <property type="component" value="Unassembled WGS sequence"/>
</dbReference>
<evidence type="ECO:0000313" key="2">
    <source>
        <dbReference type="EMBL" id="CEG48069.1"/>
    </source>
</evidence>